<keyword evidence="1" id="KW-0812">Transmembrane</keyword>
<keyword evidence="1" id="KW-1133">Transmembrane helix</keyword>
<dbReference type="InterPro" id="IPR021257">
    <property type="entry name" value="DUF2809"/>
</dbReference>
<keyword evidence="3" id="KW-1185">Reference proteome</keyword>
<dbReference type="RefSeq" id="WP_208621523.1">
    <property type="nucleotide sequence ID" value="NZ_FMAC01000002.1"/>
</dbReference>
<protein>
    <recommendedName>
        <fullName evidence="4">DUF2809 domain-containing protein</fullName>
    </recommendedName>
</protein>
<evidence type="ECO:0000256" key="1">
    <source>
        <dbReference type="SAM" id="Phobius"/>
    </source>
</evidence>
<keyword evidence="1" id="KW-0472">Membrane</keyword>
<dbReference type="STRING" id="52131.GA0061100_102534"/>
<evidence type="ECO:0000313" key="3">
    <source>
        <dbReference type="Proteomes" id="UP000186228"/>
    </source>
</evidence>
<accession>A0A1C3UL25</accession>
<name>A0A1C3UL25_9HYPH</name>
<gene>
    <name evidence="2" type="ORF">GA0061100_102534</name>
</gene>
<reference evidence="3" key="1">
    <citation type="submission" date="2016-08" db="EMBL/GenBank/DDBJ databases">
        <authorList>
            <person name="Varghese N."/>
            <person name="Submissions Spin"/>
        </authorList>
    </citation>
    <scope>NUCLEOTIDE SEQUENCE [LARGE SCALE GENOMIC DNA]</scope>
    <source>
        <strain evidence="3">CCBAU 57015</strain>
    </source>
</reference>
<proteinExistence type="predicted"/>
<feature type="transmembrane region" description="Helical" evidence="1">
    <location>
        <begin position="68"/>
        <end position="86"/>
    </location>
</feature>
<feature type="transmembrane region" description="Helical" evidence="1">
    <location>
        <begin position="106"/>
        <end position="125"/>
    </location>
</feature>
<evidence type="ECO:0008006" key="4">
    <source>
        <dbReference type="Google" id="ProtNLM"/>
    </source>
</evidence>
<dbReference type="Pfam" id="PF10990">
    <property type="entry name" value="DUF2809"/>
    <property type="match status" value="1"/>
</dbReference>
<sequence>MQQRLIRGRLLPLLALLLTIAGGLALRRYGYAIDLPFVVVKYGGSLLWGAMVYWLLATIFLLSGRFRIAVAALVIAVAVELFRLWHTPGLDAFRLTTAGALLLGRVFSPWNILAYAMGIVAALAIDRVLSRTTPVA</sequence>
<dbReference type="Proteomes" id="UP000186228">
    <property type="component" value="Unassembled WGS sequence"/>
</dbReference>
<dbReference type="EMBL" id="FMAC01000002">
    <property type="protein sequence ID" value="SCB16186.1"/>
    <property type="molecule type" value="Genomic_DNA"/>
</dbReference>
<evidence type="ECO:0000313" key="2">
    <source>
        <dbReference type="EMBL" id="SCB16186.1"/>
    </source>
</evidence>
<dbReference type="AlphaFoldDB" id="A0A1C3UL25"/>
<feature type="transmembrane region" description="Helical" evidence="1">
    <location>
        <begin position="42"/>
        <end position="61"/>
    </location>
</feature>
<organism evidence="2 3">
    <name type="scientific">Rhizobium hainanense</name>
    <dbReference type="NCBI Taxonomy" id="52131"/>
    <lineage>
        <taxon>Bacteria</taxon>
        <taxon>Pseudomonadati</taxon>
        <taxon>Pseudomonadota</taxon>
        <taxon>Alphaproteobacteria</taxon>
        <taxon>Hyphomicrobiales</taxon>
        <taxon>Rhizobiaceae</taxon>
        <taxon>Rhizobium/Agrobacterium group</taxon>
        <taxon>Rhizobium</taxon>
    </lineage>
</organism>